<evidence type="ECO:0000313" key="2">
    <source>
        <dbReference type="EMBL" id="QRW17284.1"/>
    </source>
</evidence>
<dbReference type="EMBL" id="CP059659">
    <property type="protein sequence ID" value="QRW17284.1"/>
    <property type="molecule type" value="Genomic_DNA"/>
</dbReference>
<dbReference type="RefSeq" id="XP_043177521.1">
    <property type="nucleotide sequence ID" value="XM_043325102.1"/>
</dbReference>
<accession>A0A8H8NP36</accession>
<sequence>MQLQAFLGGQASDAPSTYLRWTVDKDDRSFVSGGRLSKVNSYVIPQLAFFFFPSLCRFPQILIRDKGGKARNAGARPLYSHKPTSSSHSLFASNQIGFSSQPIPLQNLSGPPRTNNR</sequence>
<evidence type="ECO:0000313" key="3">
    <source>
        <dbReference type="Proteomes" id="UP000650533"/>
    </source>
</evidence>
<protein>
    <submittedName>
        <fullName evidence="2">Uncharacterized protein</fullName>
    </submittedName>
</protein>
<evidence type="ECO:0000256" key="1">
    <source>
        <dbReference type="SAM" id="MobiDB-lite"/>
    </source>
</evidence>
<reference evidence="2" key="1">
    <citation type="submission" date="2020-05" db="EMBL/GenBank/DDBJ databases">
        <title>Evolutionary and genomic comparisons of hybrid uninucleate and nonhybrid Rhizoctonia fungi.</title>
        <authorList>
            <person name="Li C."/>
            <person name="Chen X."/>
        </authorList>
    </citation>
    <scope>NUCLEOTIDE SEQUENCE</scope>
    <source>
        <strain evidence="2">AG-1 IA</strain>
    </source>
</reference>
<gene>
    <name evidence="2" type="ORF">RhiXN_05286</name>
</gene>
<dbReference type="Proteomes" id="UP000650533">
    <property type="component" value="Chromosome 2"/>
</dbReference>
<dbReference type="AlphaFoldDB" id="A0A8H8NP36"/>
<organism evidence="2 3">
    <name type="scientific">Rhizoctonia solani</name>
    <dbReference type="NCBI Taxonomy" id="456999"/>
    <lineage>
        <taxon>Eukaryota</taxon>
        <taxon>Fungi</taxon>
        <taxon>Dikarya</taxon>
        <taxon>Basidiomycota</taxon>
        <taxon>Agaricomycotina</taxon>
        <taxon>Agaricomycetes</taxon>
        <taxon>Cantharellales</taxon>
        <taxon>Ceratobasidiaceae</taxon>
        <taxon>Rhizoctonia</taxon>
    </lineage>
</organism>
<feature type="region of interest" description="Disordered" evidence="1">
    <location>
        <begin position="69"/>
        <end position="90"/>
    </location>
</feature>
<dbReference type="GeneID" id="67027565"/>
<proteinExistence type="predicted"/>
<dbReference type="KEGG" id="rsx:RhiXN_05286"/>
<name>A0A8H8NP36_9AGAM</name>